<reference evidence="2" key="1">
    <citation type="submission" date="2018-09" db="EMBL/GenBank/DDBJ databases">
        <authorList>
            <person name="Livingstone P.G."/>
            <person name="Whitworth D.E."/>
        </authorList>
    </citation>
    <scope>NUCLEOTIDE SEQUENCE [LARGE SCALE GENOMIC DNA]</scope>
    <source>
        <strain evidence="2">CA054A</strain>
    </source>
</reference>
<proteinExistence type="predicted"/>
<feature type="non-terminal residue" evidence="1">
    <location>
        <position position="1"/>
    </location>
</feature>
<evidence type="ECO:0000313" key="1">
    <source>
        <dbReference type="EMBL" id="RKG64163.1"/>
    </source>
</evidence>
<dbReference type="RefSeq" id="WP_158625301.1">
    <property type="nucleotide sequence ID" value="NZ_RAVZ01000789.1"/>
</dbReference>
<accession>A0A3A8HG30</accession>
<evidence type="ECO:0000313" key="2">
    <source>
        <dbReference type="Proteomes" id="UP000268094"/>
    </source>
</evidence>
<dbReference type="AlphaFoldDB" id="A0A3A8HG30"/>
<organism evidence="1 2">
    <name type="scientific">Corallococcus terminator</name>
    <dbReference type="NCBI Taxonomy" id="2316733"/>
    <lineage>
        <taxon>Bacteria</taxon>
        <taxon>Pseudomonadati</taxon>
        <taxon>Myxococcota</taxon>
        <taxon>Myxococcia</taxon>
        <taxon>Myxococcales</taxon>
        <taxon>Cystobacterineae</taxon>
        <taxon>Myxococcaceae</taxon>
        <taxon>Corallococcus</taxon>
    </lineage>
</organism>
<keyword evidence="2" id="KW-1185">Reference proteome</keyword>
<comment type="caution">
    <text evidence="1">The sequence shown here is derived from an EMBL/GenBank/DDBJ whole genome shotgun (WGS) entry which is preliminary data.</text>
</comment>
<feature type="non-terminal residue" evidence="1">
    <location>
        <position position="168"/>
    </location>
</feature>
<gene>
    <name evidence="1" type="ORF">D7V88_42170</name>
</gene>
<dbReference type="Proteomes" id="UP000268094">
    <property type="component" value="Unassembled WGS sequence"/>
</dbReference>
<protein>
    <submittedName>
        <fullName evidence="1">TrbI/VirB10 family protein</fullName>
    </submittedName>
</protein>
<name>A0A3A8HG30_9BACT</name>
<sequence length="168" mass="17943">IDEMIAREYGGRPRVTAGGNIEVEVGDKALAKPQTSAPVAAARTGPDWLQVSDAPASDGETAPPLTLRVPLGAHIKVRLLTNMDSRVCSEGPVEAELKHPYVEKGEVLLPSRTRFYGTCSTNGTRFTVAFTTVRLPDFGTYKMDGVAFDAREQKAGLAASRTIAAAKQ</sequence>
<dbReference type="EMBL" id="RAVZ01000789">
    <property type="protein sequence ID" value="RKG64163.1"/>
    <property type="molecule type" value="Genomic_DNA"/>
</dbReference>